<dbReference type="AlphaFoldDB" id="D0A0G5"/>
<dbReference type="EMBL" id="FN554973">
    <property type="protein sequence ID" value="CBH16723.1"/>
    <property type="molecule type" value="Genomic_DNA"/>
</dbReference>
<organism evidence="2 3">
    <name type="scientific">Trypanosoma brucei gambiense (strain MHOM/CI/86/DAL972)</name>
    <dbReference type="NCBI Taxonomy" id="679716"/>
    <lineage>
        <taxon>Eukaryota</taxon>
        <taxon>Discoba</taxon>
        <taxon>Euglenozoa</taxon>
        <taxon>Kinetoplastea</taxon>
        <taxon>Metakinetoplastina</taxon>
        <taxon>Trypanosomatida</taxon>
        <taxon>Trypanosomatidae</taxon>
        <taxon>Trypanosoma</taxon>
    </lineage>
</organism>
<proteinExistence type="predicted"/>
<dbReference type="RefSeq" id="XP_011778987.1">
    <property type="nucleotide sequence ID" value="XM_011780685.1"/>
</dbReference>
<evidence type="ECO:0000313" key="3">
    <source>
        <dbReference type="Proteomes" id="UP000002316"/>
    </source>
</evidence>
<sequence length="122" mass="14342">MYKLKWFVLLHRCSLRSSAQLPFPCRKVREVAMGFAALQKEKGGKRGRKQESALGDCTYWSSCIVICLLYRCLKCRPRWVFPMNNYIWFVLRLHLSSACLICLFEKVERELASHKHWGKQTG</sequence>
<accession>D0A0G5</accession>
<evidence type="ECO:0000313" key="2">
    <source>
        <dbReference type="EMBL" id="CBH16723.1"/>
    </source>
</evidence>
<name>D0A0G5_TRYB9</name>
<evidence type="ECO:0000256" key="1">
    <source>
        <dbReference type="SAM" id="SignalP"/>
    </source>
</evidence>
<gene>
    <name evidence="2" type="ORF">TbgDal_X18260</name>
</gene>
<feature type="chain" id="PRO_5003006231" description="T. brucei spp.-specific protein" evidence="1">
    <location>
        <begin position="20"/>
        <end position="122"/>
    </location>
</feature>
<dbReference type="KEGG" id="tbg:TbgDal_X18260"/>
<dbReference type="GeneID" id="23865072"/>
<feature type="signal peptide" evidence="1">
    <location>
        <begin position="1"/>
        <end position="19"/>
    </location>
</feature>
<keyword evidence="1" id="KW-0732">Signal</keyword>
<dbReference type="Proteomes" id="UP000002316">
    <property type="component" value="Chromosome 10"/>
</dbReference>
<evidence type="ECO:0008006" key="4">
    <source>
        <dbReference type="Google" id="ProtNLM"/>
    </source>
</evidence>
<reference evidence="3" key="1">
    <citation type="journal article" date="2010" name="PLoS Negl. Trop. Dis.">
        <title>The genome sequence of Trypanosoma brucei gambiense, causative agent of chronic human african trypanosomiasis.</title>
        <authorList>
            <person name="Jackson A.P."/>
            <person name="Sanders M."/>
            <person name="Berry A."/>
            <person name="McQuillan J."/>
            <person name="Aslett M.A."/>
            <person name="Quail M.A."/>
            <person name="Chukualim B."/>
            <person name="Capewell P."/>
            <person name="MacLeod A."/>
            <person name="Melville S.E."/>
            <person name="Gibson W."/>
            <person name="Barry J.D."/>
            <person name="Berriman M."/>
            <person name="Hertz-Fowler C."/>
        </authorList>
    </citation>
    <scope>NUCLEOTIDE SEQUENCE [LARGE SCALE GENOMIC DNA]</scope>
    <source>
        <strain evidence="3">MHOM/CI/86/DAL972</strain>
    </source>
</reference>
<protein>
    <recommendedName>
        <fullName evidence="4">T. brucei spp.-specific protein</fullName>
    </recommendedName>
</protein>